<dbReference type="HAMAP" id="MF_01572">
    <property type="entry name" value="UPF0397"/>
    <property type="match status" value="1"/>
</dbReference>
<dbReference type="NCBIfam" id="NF010182">
    <property type="entry name" value="PRK13661.1"/>
    <property type="match status" value="1"/>
</dbReference>
<feature type="transmembrane region" description="Helical" evidence="5">
    <location>
        <begin position="43"/>
        <end position="66"/>
    </location>
</feature>
<dbReference type="Proteomes" id="UP001290455">
    <property type="component" value="Unassembled WGS sequence"/>
</dbReference>
<keyword evidence="2 5" id="KW-0812">Transmembrane</keyword>
<evidence type="ECO:0000256" key="2">
    <source>
        <dbReference type="ARBA" id="ARBA00022692"/>
    </source>
</evidence>
<gene>
    <name evidence="6" type="ORF">SM124_01580</name>
</gene>
<keyword evidence="4 5" id="KW-0472">Membrane</keyword>
<feature type="transmembrane region" description="Helical" evidence="5">
    <location>
        <begin position="78"/>
        <end position="95"/>
    </location>
</feature>
<dbReference type="Gene3D" id="1.10.1760.20">
    <property type="match status" value="1"/>
</dbReference>
<feature type="transmembrane region" description="Helical" evidence="5">
    <location>
        <begin position="145"/>
        <end position="171"/>
    </location>
</feature>
<accession>A0ABU5ITG7</accession>
<feature type="transmembrane region" description="Helical" evidence="5">
    <location>
        <begin position="12"/>
        <end position="31"/>
    </location>
</feature>
<reference evidence="6 7" key="1">
    <citation type="submission" date="2023-11" db="EMBL/GenBank/DDBJ databases">
        <title>Bacillus jintuensis, isolated from a mudflat on the Beibu Gulf coast.</title>
        <authorList>
            <person name="Li M."/>
        </authorList>
    </citation>
    <scope>NUCLEOTIDE SEQUENCE [LARGE SCALE GENOMIC DNA]</scope>
    <source>
        <strain evidence="6 7">31A1R</strain>
    </source>
</reference>
<evidence type="ECO:0000256" key="5">
    <source>
        <dbReference type="HAMAP-Rule" id="MF_01572"/>
    </source>
</evidence>
<evidence type="ECO:0000313" key="7">
    <source>
        <dbReference type="Proteomes" id="UP001290455"/>
    </source>
</evidence>
<sequence>MQGSKLSTKTIVAIGIGTAVFVILGRFASIPSGIPNTNIETSYAFLALMSVLFGPLAGGLIGLIGHGLKDLIFYGSPWWSWVLVSGFVGLFIGLATRKINLLDGEFGGKQILTFNLSQAIVQAIGWFLIAPSLDILIYAEPANKVYVQGLVAGASNIVTVGVLGTILLVAYAKTRSKAGSLEKEETL</sequence>
<feature type="transmembrane region" description="Helical" evidence="5">
    <location>
        <begin position="116"/>
        <end position="139"/>
    </location>
</feature>
<keyword evidence="3 5" id="KW-1133">Transmembrane helix</keyword>
<evidence type="ECO:0000313" key="6">
    <source>
        <dbReference type="EMBL" id="MDZ5470428.1"/>
    </source>
</evidence>
<evidence type="ECO:0000256" key="3">
    <source>
        <dbReference type="ARBA" id="ARBA00022989"/>
    </source>
</evidence>
<dbReference type="Pfam" id="PF07155">
    <property type="entry name" value="ECF-ribofla_trS"/>
    <property type="match status" value="1"/>
</dbReference>
<dbReference type="RefSeq" id="WP_322444730.1">
    <property type="nucleotide sequence ID" value="NZ_JAXOFX010000001.1"/>
</dbReference>
<dbReference type="PANTHER" id="PTHR37815">
    <property type="entry name" value="UPF0397 PROTEIN BC_2624-RELATED"/>
    <property type="match status" value="1"/>
</dbReference>
<keyword evidence="1 5" id="KW-1003">Cell membrane</keyword>
<dbReference type="PANTHER" id="PTHR37815:SF3">
    <property type="entry name" value="UPF0397 PROTEIN SPR0429"/>
    <property type="match status" value="1"/>
</dbReference>
<dbReference type="InterPro" id="IPR022914">
    <property type="entry name" value="UPF0397"/>
</dbReference>
<evidence type="ECO:0000256" key="1">
    <source>
        <dbReference type="ARBA" id="ARBA00022475"/>
    </source>
</evidence>
<name>A0ABU5ITG7_9BACI</name>
<organism evidence="6 7">
    <name type="scientific">Robertmurraya mangrovi</name>
    <dbReference type="NCBI Taxonomy" id="3098077"/>
    <lineage>
        <taxon>Bacteria</taxon>
        <taxon>Bacillati</taxon>
        <taxon>Bacillota</taxon>
        <taxon>Bacilli</taxon>
        <taxon>Bacillales</taxon>
        <taxon>Bacillaceae</taxon>
        <taxon>Robertmurraya</taxon>
    </lineage>
</organism>
<dbReference type="InterPro" id="IPR009825">
    <property type="entry name" value="ECF_substrate-spec-like"/>
</dbReference>
<keyword evidence="7" id="KW-1185">Reference proteome</keyword>
<dbReference type="EMBL" id="JAXOFX010000001">
    <property type="protein sequence ID" value="MDZ5470428.1"/>
    <property type="molecule type" value="Genomic_DNA"/>
</dbReference>
<comment type="caution">
    <text evidence="6">The sequence shown here is derived from an EMBL/GenBank/DDBJ whole genome shotgun (WGS) entry which is preliminary data.</text>
</comment>
<comment type="subcellular location">
    <subcellularLocation>
        <location evidence="5">Cell membrane</location>
        <topology evidence="5">Multi-pass membrane protein</topology>
    </subcellularLocation>
</comment>
<proteinExistence type="inferred from homology"/>
<comment type="similarity">
    <text evidence="5">Belongs to the UPF0397 family.</text>
</comment>
<protein>
    <recommendedName>
        <fullName evidence="5">UPF0397 protein SM124_01580</fullName>
    </recommendedName>
</protein>
<evidence type="ECO:0000256" key="4">
    <source>
        <dbReference type="ARBA" id="ARBA00023136"/>
    </source>
</evidence>